<dbReference type="Pfam" id="PF02518">
    <property type="entry name" value="HATPase_c"/>
    <property type="match status" value="1"/>
</dbReference>
<name>A0ABU5J051_9BACI</name>
<keyword evidence="6" id="KW-0418">Kinase</keyword>
<dbReference type="EC" id="2.7.13.3" evidence="2"/>
<evidence type="ECO:0000256" key="5">
    <source>
        <dbReference type="ARBA" id="ARBA00022741"/>
    </source>
</evidence>
<comment type="caution">
    <text evidence="10">The sequence shown here is derived from an EMBL/GenBank/DDBJ whole genome shotgun (WGS) entry which is preliminary data.</text>
</comment>
<keyword evidence="4" id="KW-0808">Transferase</keyword>
<sequence length="243" mass="26832">MMDKKIKTAIGDEYTIDFSKQAAGIVHEIRNPLTAVKGFLQLLIPDLTDINKKQYATIALEELDRANDLIQQFLLESRPSTCMKKSVSVNQLVKQMELMYTSEAILQNISLEVALSTEEPLVYVDENQLKQVITNLLKNAFEAVGSKGMVCISTNVVGNVAFISISDNGSGIDNPTLESLFTPFYTTKPSGTGLGLSISKKIIEDHNGKMTVCSTLGKETTFQLELPLYEENNTQTVKYNAPL</sequence>
<keyword evidence="11" id="KW-1185">Reference proteome</keyword>
<dbReference type="SUPFAM" id="SSF47384">
    <property type="entry name" value="Homodimeric domain of signal transducing histidine kinase"/>
    <property type="match status" value="1"/>
</dbReference>
<reference evidence="10 11" key="1">
    <citation type="submission" date="2023-11" db="EMBL/GenBank/DDBJ databases">
        <title>Bacillus jintuensis, isolated from a mudflat on the Beibu Gulf coast.</title>
        <authorList>
            <person name="Li M."/>
        </authorList>
    </citation>
    <scope>NUCLEOTIDE SEQUENCE [LARGE SCALE GENOMIC DNA]</scope>
    <source>
        <strain evidence="10 11">31A1R</strain>
    </source>
</reference>
<evidence type="ECO:0000259" key="9">
    <source>
        <dbReference type="PROSITE" id="PS50109"/>
    </source>
</evidence>
<evidence type="ECO:0000256" key="6">
    <source>
        <dbReference type="ARBA" id="ARBA00022777"/>
    </source>
</evidence>
<comment type="catalytic activity">
    <reaction evidence="1">
        <text>ATP + protein L-histidine = ADP + protein N-phospho-L-histidine.</text>
        <dbReference type="EC" id="2.7.13.3"/>
    </reaction>
</comment>
<evidence type="ECO:0000256" key="2">
    <source>
        <dbReference type="ARBA" id="ARBA00012438"/>
    </source>
</evidence>
<dbReference type="InterPro" id="IPR036097">
    <property type="entry name" value="HisK_dim/P_sf"/>
</dbReference>
<proteinExistence type="predicted"/>
<keyword evidence="7 10" id="KW-0067">ATP-binding</keyword>
<keyword evidence="8" id="KW-0902">Two-component regulatory system</keyword>
<dbReference type="InterPro" id="IPR050736">
    <property type="entry name" value="Sensor_HK_Regulatory"/>
</dbReference>
<dbReference type="InterPro" id="IPR003594">
    <property type="entry name" value="HATPase_dom"/>
</dbReference>
<dbReference type="SUPFAM" id="SSF55874">
    <property type="entry name" value="ATPase domain of HSP90 chaperone/DNA topoisomerase II/histidine kinase"/>
    <property type="match status" value="1"/>
</dbReference>
<dbReference type="SMART" id="SM00388">
    <property type="entry name" value="HisKA"/>
    <property type="match status" value="1"/>
</dbReference>
<dbReference type="EMBL" id="JAXOFX010000008">
    <property type="protein sequence ID" value="MDZ5472735.1"/>
    <property type="molecule type" value="Genomic_DNA"/>
</dbReference>
<evidence type="ECO:0000256" key="7">
    <source>
        <dbReference type="ARBA" id="ARBA00022840"/>
    </source>
</evidence>
<dbReference type="CDD" id="cd00082">
    <property type="entry name" value="HisKA"/>
    <property type="match status" value="1"/>
</dbReference>
<evidence type="ECO:0000256" key="3">
    <source>
        <dbReference type="ARBA" id="ARBA00022553"/>
    </source>
</evidence>
<dbReference type="SMART" id="SM00387">
    <property type="entry name" value="HATPase_c"/>
    <property type="match status" value="1"/>
</dbReference>
<dbReference type="InterPro" id="IPR004358">
    <property type="entry name" value="Sig_transdc_His_kin-like_C"/>
</dbReference>
<dbReference type="GO" id="GO:0005524">
    <property type="term" value="F:ATP binding"/>
    <property type="evidence" value="ECO:0007669"/>
    <property type="project" value="UniProtKB-KW"/>
</dbReference>
<keyword evidence="5" id="KW-0547">Nucleotide-binding</keyword>
<evidence type="ECO:0000256" key="8">
    <source>
        <dbReference type="ARBA" id="ARBA00023012"/>
    </source>
</evidence>
<accession>A0ABU5J051</accession>
<organism evidence="10 11">
    <name type="scientific">Robertmurraya mangrovi</name>
    <dbReference type="NCBI Taxonomy" id="3098077"/>
    <lineage>
        <taxon>Bacteria</taxon>
        <taxon>Bacillati</taxon>
        <taxon>Bacillota</taxon>
        <taxon>Bacilli</taxon>
        <taxon>Bacillales</taxon>
        <taxon>Bacillaceae</taxon>
        <taxon>Robertmurraya</taxon>
    </lineage>
</organism>
<dbReference type="InterPro" id="IPR005467">
    <property type="entry name" value="His_kinase_dom"/>
</dbReference>
<dbReference type="PANTHER" id="PTHR43711:SF28">
    <property type="entry name" value="SENSOR HISTIDINE KINASE YXDK"/>
    <property type="match status" value="1"/>
</dbReference>
<dbReference type="Proteomes" id="UP001290455">
    <property type="component" value="Unassembled WGS sequence"/>
</dbReference>
<protein>
    <recommendedName>
        <fullName evidence="2">histidine kinase</fullName>
        <ecNumber evidence="2">2.7.13.3</ecNumber>
    </recommendedName>
</protein>
<dbReference type="RefSeq" id="WP_322447035.1">
    <property type="nucleotide sequence ID" value="NZ_JAXOFX010000008.1"/>
</dbReference>
<evidence type="ECO:0000256" key="4">
    <source>
        <dbReference type="ARBA" id="ARBA00022679"/>
    </source>
</evidence>
<dbReference type="Gene3D" id="1.10.287.130">
    <property type="match status" value="1"/>
</dbReference>
<evidence type="ECO:0000313" key="10">
    <source>
        <dbReference type="EMBL" id="MDZ5472735.1"/>
    </source>
</evidence>
<evidence type="ECO:0000313" key="11">
    <source>
        <dbReference type="Proteomes" id="UP001290455"/>
    </source>
</evidence>
<gene>
    <name evidence="10" type="ORF">SM124_13460</name>
</gene>
<feature type="domain" description="Histidine kinase" evidence="9">
    <location>
        <begin position="24"/>
        <end position="230"/>
    </location>
</feature>
<dbReference type="PANTHER" id="PTHR43711">
    <property type="entry name" value="TWO-COMPONENT HISTIDINE KINASE"/>
    <property type="match status" value="1"/>
</dbReference>
<dbReference type="Gene3D" id="3.30.565.10">
    <property type="entry name" value="Histidine kinase-like ATPase, C-terminal domain"/>
    <property type="match status" value="1"/>
</dbReference>
<evidence type="ECO:0000256" key="1">
    <source>
        <dbReference type="ARBA" id="ARBA00000085"/>
    </source>
</evidence>
<dbReference type="InterPro" id="IPR036890">
    <property type="entry name" value="HATPase_C_sf"/>
</dbReference>
<dbReference type="Pfam" id="PF00512">
    <property type="entry name" value="HisKA"/>
    <property type="match status" value="1"/>
</dbReference>
<dbReference type="InterPro" id="IPR003661">
    <property type="entry name" value="HisK_dim/P_dom"/>
</dbReference>
<dbReference type="PROSITE" id="PS50109">
    <property type="entry name" value="HIS_KIN"/>
    <property type="match status" value="1"/>
</dbReference>
<keyword evidence="3" id="KW-0597">Phosphoprotein</keyword>
<dbReference type="PRINTS" id="PR00344">
    <property type="entry name" value="BCTRLSENSOR"/>
</dbReference>